<accession>A0AAE3BB13</accession>
<organism evidence="1 3">
    <name type="scientific">Rhodococcus hoagii</name>
    <name type="common">Corynebacterium equii</name>
    <dbReference type="NCBI Taxonomy" id="43767"/>
    <lineage>
        <taxon>Bacteria</taxon>
        <taxon>Bacillati</taxon>
        <taxon>Actinomycetota</taxon>
        <taxon>Actinomycetes</taxon>
        <taxon>Mycobacteriales</taxon>
        <taxon>Nocardiaceae</taxon>
        <taxon>Prescottella</taxon>
    </lineage>
</organism>
<evidence type="ECO:0000313" key="1">
    <source>
        <dbReference type="EMBL" id="MBM4715048.1"/>
    </source>
</evidence>
<dbReference type="Proteomes" id="UP000605618">
    <property type="component" value="Unassembled WGS sequence"/>
</dbReference>
<reference evidence="1" key="1">
    <citation type="submission" date="2019-11" db="EMBL/GenBank/DDBJ databases">
        <title>Spread of Macrolides and rifampicin resistant Rhodococcus equi in clinical isolates in the USA.</title>
        <authorList>
            <person name="Alvarez-Narvaez S."/>
            <person name="Huber L."/>
            <person name="Cohen N.D."/>
            <person name="Slovis N."/>
            <person name="Greiter M."/>
            <person name="Giguere S."/>
            <person name="Hart K."/>
        </authorList>
    </citation>
    <scope>NUCLEOTIDE SEQUENCE</scope>
    <source>
        <strain evidence="1">Lh_5</strain>
    </source>
</reference>
<sequence>MTDHRRTENSSRPSVIEIAEGLGTRAARWCHGFMSEDKRHFVASRLDGLIHALELQAPTEKEPSPVPTANGFTGSLAEAQRHRAELESATPARVDEIAAGYPEIAKDWAEQQSA</sequence>
<evidence type="ECO:0000313" key="2">
    <source>
        <dbReference type="EMBL" id="NKS28880.1"/>
    </source>
</evidence>
<name>A0AAE3BB13_RHOHA</name>
<proteinExistence type="predicted"/>
<comment type="caution">
    <text evidence="1">The sequence shown here is derived from an EMBL/GenBank/DDBJ whole genome shotgun (WGS) entry which is preliminary data.</text>
</comment>
<dbReference type="AlphaFoldDB" id="A0AAE3BB13"/>
<reference evidence="2" key="2">
    <citation type="journal article" date="2020" name="Environ. Microbiol.">
        <title>The novel and transferable erm(51) gene confers Macrolides, Lincosamides, and Streptogramins B (MLSB) resistance to clonal Rhodococcus equi in the environment.</title>
        <authorList>
            <person name="Huber L."/>
            <person name="Giguere S."/>
            <person name="Slovis N.M."/>
            <person name="Alvarez-Narvaez S."/>
            <person name="Hart K.A."/>
            <person name="Greiter M."/>
            <person name="Morris E.R.A."/>
            <person name="Cohen N.D."/>
        </authorList>
    </citation>
    <scope>NUCLEOTIDE SEQUENCE</scope>
    <source>
        <strain evidence="2">Lh_141_1</strain>
    </source>
</reference>
<protein>
    <submittedName>
        <fullName evidence="1">Uncharacterized protein</fullName>
    </submittedName>
</protein>
<evidence type="ECO:0000313" key="3">
    <source>
        <dbReference type="Proteomes" id="UP000706122"/>
    </source>
</evidence>
<dbReference type="EMBL" id="WUYC01000003">
    <property type="protein sequence ID" value="MBM4715048.1"/>
    <property type="molecule type" value="Genomic_DNA"/>
</dbReference>
<dbReference type="Proteomes" id="UP000706122">
    <property type="component" value="Unassembled WGS sequence"/>
</dbReference>
<gene>
    <name evidence="2" type="ORF">GS505_25065</name>
    <name evidence="1" type="ORF">GS551_12685</name>
</gene>
<dbReference type="EMBL" id="WUYZ01000049">
    <property type="protein sequence ID" value="NKS28880.1"/>
    <property type="molecule type" value="Genomic_DNA"/>
</dbReference>